<proteinExistence type="predicted"/>
<accession>A0AC61QKV5</accession>
<organism evidence="1 2">
    <name type="scientific">Candidatus Syntrophosphaera thermopropionivorans</name>
    <dbReference type="NCBI Taxonomy" id="2593015"/>
    <lineage>
        <taxon>Bacteria</taxon>
        <taxon>Pseudomonadati</taxon>
        <taxon>Candidatus Cloacimonadota</taxon>
        <taxon>Candidatus Cloacimonadia</taxon>
        <taxon>Candidatus Cloacimonadales</taxon>
        <taxon>Candidatus Cloacimonadaceae</taxon>
        <taxon>Candidatus Syntrophosphaera</taxon>
    </lineage>
</organism>
<dbReference type="EMBL" id="SMOG01000001">
    <property type="protein sequence ID" value="TDF74582.1"/>
    <property type="molecule type" value="Genomic_DNA"/>
</dbReference>
<comment type="caution">
    <text evidence="1">The sequence shown here is derived from an EMBL/GenBank/DDBJ whole genome shotgun (WGS) entry which is preliminary data.</text>
</comment>
<gene>
    <name evidence="1" type="ORF">E0946_00420</name>
</gene>
<protein>
    <submittedName>
        <fullName evidence="1">Phosphohydrolase</fullName>
    </submittedName>
</protein>
<reference evidence="1" key="1">
    <citation type="submission" date="2019-03" db="EMBL/GenBank/DDBJ databases">
        <title>Candidatus Syntrophosphaera thermopropionivorans: a novel player in syntrophic propionate oxidation during anaerobic digestion.</title>
        <authorList>
            <person name="Dyksma S."/>
        </authorList>
    </citation>
    <scope>NUCLEOTIDE SEQUENCE</scope>
    <source>
        <strain evidence="1">W5</strain>
    </source>
</reference>
<sequence length="268" mass="29989">MYKSVKQTNLETRILKMLEGKPLQAAQMLFNDPELQTMQEYANIVAIRRLGYNDHGPVHMRKATLNAIKMFKLLNEAGIKMNLEKEGVGKAEDSLTAVLLSSLLHDLGMSIARDSHEILSIQLAIPFIDRILNEIYNPEELMTKTAIKATAIEGIFGHMATKHIHSLEAGLVLIGDGSDMEKGRARIPAMLSSEPRVGDIHRTSASAIQRVRIHKGEEKPIAITVEMNASVGFFQVEEVFFPKINNSPVKPYIELYAGVIDRELLRYL</sequence>
<name>A0AC61QKV5_9BACT</name>
<keyword evidence="2" id="KW-1185">Reference proteome</keyword>
<evidence type="ECO:0000313" key="1">
    <source>
        <dbReference type="EMBL" id="TDF74582.1"/>
    </source>
</evidence>
<evidence type="ECO:0000313" key="2">
    <source>
        <dbReference type="Proteomes" id="UP000294588"/>
    </source>
</evidence>
<dbReference type="Proteomes" id="UP000294588">
    <property type="component" value="Unassembled WGS sequence"/>
</dbReference>